<dbReference type="PANTHER" id="PTHR47326:SF1">
    <property type="entry name" value="HTH PSQ-TYPE DOMAIN-CONTAINING PROTEIN"/>
    <property type="match status" value="1"/>
</dbReference>
<organism evidence="1 2">
    <name type="scientific">Periplaneta americana</name>
    <name type="common">American cockroach</name>
    <name type="synonym">Blatta americana</name>
    <dbReference type="NCBI Taxonomy" id="6978"/>
    <lineage>
        <taxon>Eukaryota</taxon>
        <taxon>Metazoa</taxon>
        <taxon>Ecdysozoa</taxon>
        <taxon>Arthropoda</taxon>
        <taxon>Hexapoda</taxon>
        <taxon>Insecta</taxon>
        <taxon>Pterygota</taxon>
        <taxon>Neoptera</taxon>
        <taxon>Polyneoptera</taxon>
        <taxon>Dictyoptera</taxon>
        <taxon>Blattodea</taxon>
        <taxon>Blattoidea</taxon>
        <taxon>Blattidae</taxon>
        <taxon>Blattinae</taxon>
        <taxon>Periplaneta</taxon>
    </lineage>
</organism>
<protein>
    <submittedName>
        <fullName evidence="1">Uncharacterized protein</fullName>
    </submittedName>
</protein>
<sequence length="444" mass="50812">MDNASYHNKATEEQPTTKWRKDQLMTWLRQKGVPVSDKANKNELNRSEQKCWELKVLDKTLVLPGSWACPKQYGNQEYAGDLDPQDYESSALATGPPWQLQAKFFLNCLGLVNRFPLKGLGTMVLHGISYHGAPRIRNTVRNTFGKRGYPVSVCDEDENETGDFNYISRDYIFQQCPGNQGERPVRLEGVTGEIRHHMSAQSITNSERIIWLFNDAVSTTRLFSVDEIGDSEMIFGEMRPRIRHRLPCIHITVGKNLGKNPTRSVRSSQNIAIVRQAFVRSPQRPARKHAAALQLSNRSLRRILQQDLNFHPYKMVMVHELKDCDMGNRLRFVKQFLEILSNNIVLLVLDEAHFHLSGGVNKQNFRYWAEENPKEINMRPLHIERVTVWQSSTLPLLTSVAGRCCSCDVRANQIARAWESEQLSRINVSTHQRSGVSAAVERDC</sequence>
<evidence type="ECO:0000313" key="2">
    <source>
        <dbReference type="Proteomes" id="UP001148838"/>
    </source>
</evidence>
<name>A0ABQ8SGW9_PERAM</name>
<reference evidence="1 2" key="1">
    <citation type="journal article" date="2022" name="Allergy">
        <title>Genome assembly and annotation of Periplaneta americana reveal a comprehensive cockroach allergen profile.</title>
        <authorList>
            <person name="Wang L."/>
            <person name="Xiong Q."/>
            <person name="Saelim N."/>
            <person name="Wang L."/>
            <person name="Nong W."/>
            <person name="Wan A.T."/>
            <person name="Shi M."/>
            <person name="Liu X."/>
            <person name="Cao Q."/>
            <person name="Hui J.H.L."/>
            <person name="Sookrung N."/>
            <person name="Leung T.F."/>
            <person name="Tungtrongchitr A."/>
            <person name="Tsui S.K.W."/>
        </authorList>
    </citation>
    <scope>NUCLEOTIDE SEQUENCE [LARGE SCALE GENOMIC DNA]</scope>
    <source>
        <strain evidence="1">PWHHKU_190912</strain>
    </source>
</reference>
<accession>A0ABQ8SGW9</accession>
<keyword evidence="2" id="KW-1185">Reference proteome</keyword>
<dbReference type="PANTHER" id="PTHR47326">
    <property type="entry name" value="TRANSPOSABLE ELEMENT TC3 TRANSPOSASE-LIKE PROTEIN"/>
    <property type="match status" value="1"/>
</dbReference>
<gene>
    <name evidence="1" type="ORF">ANN_15208</name>
</gene>
<comment type="caution">
    <text evidence="1">The sequence shown here is derived from an EMBL/GenBank/DDBJ whole genome shotgun (WGS) entry which is preliminary data.</text>
</comment>
<proteinExistence type="predicted"/>
<dbReference type="EMBL" id="JAJSOF020000027">
    <property type="protein sequence ID" value="KAJ4432951.1"/>
    <property type="molecule type" value="Genomic_DNA"/>
</dbReference>
<dbReference type="Proteomes" id="UP001148838">
    <property type="component" value="Unassembled WGS sequence"/>
</dbReference>
<evidence type="ECO:0000313" key="1">
    <source>
        <dbReference type="EMBL" id="KAJ4432951.1"/>
    </source>
</evidence>